<sequence length="160" mass="17951">MQKRWARPALELEVRSGGRYRRPGGRPETRRAARSQTEPSTLRCSRWLQGFGRWVRDSRFGRWLVLQPLTQRALLLLEASLWLLILGLLSQLHLGLPCLLLSLSYWLLKGPIHASFTRALSWLRPLATLHAVPPEHAPAPGPGARTEAPASPCARSELGL</sequence>
<evidence type="ECO:0000313" key="3">
    <source>
        <dbReference type="Proteomes" id="UP001221898"/>
    </source>
</evidence>
<feature type="region of interest" description="Disordered" evidence="1">
    <location>
        <begin position="17"/>
        <end position="37"/>
    </location>
</feature>
<dbReference type="Proteomes" id="UP001221898">
    <property type="component" value="Unassembled WGS sequence"/>
</dbReference>
<accession>A0AAD7R3R9</accession>
<evidence type="ECO:0000256" key="1">
    <source>
        <dbReference type="SAM" id="MobiDB-lite"/>
    </source>
</evidence>
<reference evidence="2" key="1">
    <citation type="journal article" date="2023" name="Science">
        <title>Genome structures resolve the early diversification of teleost fishes.</title>
        <authorList>
            <person name="Parey E."/>
            <person name="Louis A."/>
            <person name="Montfort J."/>
            <person name="Bouchez O."/>
            <person name="Roques C."/>
            <person name="Iampietro C."/>
            <person name="Lluch J."/>
            <person name="Castinel A."/>
            <person name="Donnadieu C."/>
            <person name="Desvignes T."/>
            <person name="Floi Bucao C."/>
            <person name="Jouanno E."/>
            <person name="Wen M."/>
            <person name="Mejri S."/>
            <person name="Dirks R."/>
            <person name="Jansen H."/>
            <person name="Henkel C."/>
            <person name="Chen W.J."/>
            <person name="Zahm M."/>
            <person name="Cabau C."/>
            <person name="Klopp C."/>
            <person name="Thompson A.W."/>
            <person name="Robinson-Rechavi M."/>
            <person name="Braasch I."/>
            <person name="Lecointre G."/>
            <person name="Bobe J."/>
            <person name="Postlethwait J.H."/>
            <person name="Berthelot C."/>
            <person name="Roest Crollius H."/>
            <person name="Guiguen Y."/>
        </authorList>
    </citation>
    <scope>NUCLEOTIDE SEQUENCE</scope>
    <source>
        <strain evidence="2">NC1722</strain>
    </source>
</reference>
<evidence type="ECO:0000313" key="2">
    <source>
        <dbReference type="EMBL" id="KAJ8362076.1"/>
    </source>
</evidence>
<dbReference type="EMBL" id="JAINUG010000776">
    <property type="protein sequence ID" value="KAJ8362076.1"/>
    <property type="molecule type" value="Genomic_DNA"/>
</dbReference>
<gene>
    <name evidence="2" type="ORF">AAFF_G00398170</name>
</gene>
<feature type="region of interest" description="Disordered" evidence="1">
    <location>
        <begin position="134"/>
        <end position="160"/>
    </location>
</feature>
<keyword evidence="3" id="KW-1185">Reference proteome</keyword>
<proteinExistence type="predicted"/>
<name>A0AAD7R3R9_9TELE</name>
<dbReference type="AlphaFoldDB" id="A0AAD7R3R9"/>
<organism evidence="2 3">
    <name type="scientific">Aldrovandia affinis</name>
    <dbReference type="NCBI Taxonomy" id="143900"/>
    <lineage>
        <taxon>Eukaryota</taxon>
        <taxon>Metazoa</taxon>
        <taxon>Chordata</taxon>
        <taxon>Craniata</taxon>
        <taxon>Vertebrata</taxon>
        <taxon>Euteleostomi</taxon>
        <taxon>Actinopterygii</taxon>
        <taxon>Neopterygii</taxon>
        <taxon>Teleostei</taxon>
        <taxon>Notacanthiformes</taxon>
        <taxon>Halosauridae</taxon>
        <taxon>Aldrovandia</taxon>
    </lineage>
</organism>
<protein>
    <submittedName>
        <fullName evidence="2">Uncharacterized protein</fullName>
    </submittedName>
</protein>
<comment type="caution">
    <text evidence="2">The sequence shown here is derived from an EMBL/GenBank/DDBJ whole genome shotgun (WGS) entry which is preliminary data.</text>
</comment>